<feature type="non-terminal residue" evidence="1">
    <location>
        <position position="1"/>
    </location>
</feature>
<dbReference type="InParanoid" id="B9TML3"/>
<protein>
    <submittedName>
        <fullName evidence="1">Uncharacterized protein</fullName>
    </submittedName>
</protein>
<evidence type="ECO:0000313" key="1">
    <source>
        <dbReference type="EMBL" id="EEF22901.1"/>
    </source>
</evidence>
<gene>
    <name evidence="1" type="ORF">RCOM_2066970</name>
</gene>
<name>B9TML3_RICCO</name>
<dbReference type="EMBL" id="EQ989481">
    <property type="protein sequence ID" value="EEF22901.1"/>
    <property type="molecule type" value="Genomic_DNA"/>
</dbReference>
<organism evidence="1 2">
    <name type="scientific">Ricinus communis</name>
    <name type="common">Castor bean</name>
    <dbReference type="NCBI Taxonomy" id="3988"/>
    <lineage>
        <taxon>Eukaryota</taxon>
        <taxon>Viridiplantae</taxon>
        <taxon>Streptophyta</taxon>
        <taxon>Embryophyta</taxon>
        <taxon>Tracheophyta</taxon>
        <taxon>Spermatophyta</taxon>
        <taxon>Magnoliopsida</taxon>
        <taxon>eudicotyledons</taxon>
        <taxon>Gunneridae</taxon>
        <taxon>Pentapetalae</taxon>
        <taxon>rosids</taxon>
        <taxon>fabids</taxon>
        <taxon>Malpighiales</taxon>
        <taxon>Euphorbiaceae</taxon>
        <taxon>Acalyphoideae</taxon>
        <taxon>Acalypheae</taxon>
        <taxon>Ricinus</taxon>
    </lineage>
</organism>
<sequence>DHARIMLNPVAYNELRELIQPLIPAPKAFNLSSLTSRYRIELTNIVFILATLDRMTVPYIPLRAEAEYMREVRHHFSAPFQPVIEPYR</sequence>
<proteinExistence type="predicted"/>
<dbReference type="AlphaFoldDB" id="B9TML3"/>
<evidence type="ECO:0000313" key="2">
    <source>
        <dbReference type="Proteomes" id="UP000008311"/>
    </source>
</evidence>
<keyword evidence="2" id="KW-1185">Reference proteome</keyword>
<dbReference type="Proteomes" id="UP000008311">
    <property type="component" value="Unassembled WGS sequence"/>
</dbReference>
<accession>B9TML3</accession>
<reference evidence="2" key="1">
    <citation type="journal article" date="2010" name="Nat. Biotechnol.">
        <title>Draft genome sequence of the oilseed species Ricinus communis.</title>
        <authorList>
            <person name="Chan A.P."/>
            <person name="Crabtree J."/>
            <person name="Zhao Q."/>
            <person name="Lorenzi H."/>
            <person name="Orvis J."/>
            <person name="Puiu D."/>
            <person name="Melake-Berhan A."/>
            <person name="Jones K.M."/>
            <person name="Redman J."/>
            <person name="Chen G."/>
            <person name="Cahoon E.B."/>
            <person name="Gedil M."/>
            <person name="Stanke M."/>
            <person name="Haas B.J."/>
            <person name="Wortman J.R."/>
            <person name="Fraser-Liggett C.M."/>
            <person name="Ravel J."/>
            <person name="Rabinowicz P.D."/>
        </authorList>
    </citation>
    <scope>NUCLEOTIDE SEQUENCE [LARGE SCALE GENOMIC DNA]</scope>
    <source>
        <strain evidence="2">cv. Hale</strain>
    </source>
</reference>